<evidence type="ECO:0000313" key="2">
    <source>
        <dbReference type="EMBL" id="MBC6451721.1"/>
    </source>
</evidence>
<reference evidence="2 3" key="1">
    <citation type="submission" date="2020-06" db="EMBL/GenBank/DDBJ databases">
        <title>Actinokineospora xiongansis sp. nov., isolated from soil of Baiyangdian.</title>
        <authorList>
            <person name="Zhang X."/>
        </authorList>
    </citation>
    <scope>NUCLEOTIDE SEQUENCE [LARGE SCALE GENOMIC DNA]</scope>
    <source>
        <strain evidence="2 3">HBU206404</strain>
    </source>
</reference>
<comment type="caution">
    <text evidence="2">The sequence shown here is derived from an EMBL/GenBank/DDBJ whole genome shotgun (WGS) entry which is preliminary data.</text>
</comment>
<keyword evidence="3" id="KW-1185">Reference proteome</keyword>
<organism evidence="2 3">
    <name type="scientific">Actinokineospora xionganensis</name>
    <dbReference type="NCBI Taxonomy" id="2684470"/>
    <lineage>
        <taxon>Bacteria</taxon>
        <taxon>Bacillati</taxon>
        <taxon>Actinomycetota</taxon>
        <taxon>Actinomycetes</taxon>
        <taxon>Pseudonocardiales</taxon>
        <taxon>Pseudonocardiaceae</taxon>
        <taxon>Actinokineospora</taxon>
    </lineage>
</organism>
<evidence type="ECO:0000256" key="1">
    <source>
        <dbReference type="SAM" id="MobiDB-lite"/>
    </source>
</evidence>
<accession>A0ABR7LG77</accession>
<dbReference type="RefSeq" id="WP_187224786.1">
    <property type="nucleotide sequence ID" value="NZ_JABVED010000043.1"/>
</dbReference>
<dbReference type="EMBL" id="JABVED010000043">
    <property type="protein sequence ID" value="MBC6451721.1"/>
    <property type="molecule type" value="Genomic_DNA"/>
</dbReference>
<feature type="region of interest" description="Disordered" evidence="1">
    <location>
        <begin position="260"/>
        <end position="284"/>
    </location>
</feature>
<sequence>MTVYMDNPAGRLHALIERARGLSNQPAWNTWASAFDISPNNSMDQFACIARVVRMIEAVPRLMHQLMEATSAQIYLEGFHGVESIIERFKSISQYNAENFFAEVGGTAMKCLKVCALQLHEKLPEVSPEGDAIAELIGKVDQLVDEFEKLDWLSEVDKDWILKALRKIQSRLSRSQLFGTADVVEVADEFVHRMHRTGIWSRLGRDADSPGGRLALFLATVFTTLTITGWPALPPAQNYNPSYPMTVEIDELQELTVDSDPFLIGPAGDQGATANDSDEVVPGE</sequence>
<dbReference type="Proteomes" id="UP000734823">
    <property type="component" value="Unassembled WGS sequence"/>
</dbReference>
<name>A0ABR7LG77_9PSEU</name>
<proteinExistence type="predicted"/>
<evidence type="ECO:0000313" key="3">
    <source>
        <dbReference type="Proteomes" id="UP000734823"/>
    </source>
</evidence>
<gene>
    <name evidence="2" type="ORF">GPZ80_31715</name>
</gene>
<protein>
    <submittedName>
        <fullName evidence="2">Uncharacterized protein</fullName>
    </submittedName>
</protein>